<evidence type="ECO:0000256" key="1">
    <source>
        <dbReference type="SAM" id="MobiDB-lite"/>
    </source>
</evidence>
<dbReference type="Gene3D" id="3.40.50.410">
    <property type="entry name" value="von Willebrand factor, type A domain"/>
    <property type="match status" value="1"/>
</dbReference>
<dbReference type="AlphaFoldDB" id="A0ABD0K6Y1"/>
<dbReference type="SUPFAM" id="SSF159034">
    <property type="entry name" value="Mib/herc2 domain-like"/>
    <property type="match status" value="2"/>
</dbReference>
<feature type="region of interest" description="Disordered" evidence="1">
    <location>
        <begin position="362"/>
        <end position="427"/>
    </location>
</feature>
<dbReference type="Pfam" id="PF02825">
    <property type="entry name" value="WWE"/>
    <property type="match status" value="1"/>
</dbReference>
<dbReference type="Proteomes" id="UP001519460">
    <property type="component" value="Unassembled WGS sequence"/>
</dbReference>
<sequence length="1136" mass="126976">MGDSRVMAEARLIPPSAGTNLEISSAKDVEIAREVVASYLHAEPADSEAIACDAEDGNTPGALLCENIETCCLHREQTLGANAKLELQNLTIAEHFHDVAVHINKDAAQLLNANKTKDAVVKCLTKFKWNGKDLWKEKLKAFRLDLKDKSDQLLKEVVEKIYTLGAAAQFAIEQTVKRVIRKEVLGEFAQFRDTVLRMMGGMTEEVRSLRSQIQHHSGADSGTVVRPELPQAESSQQLSSEADPSETETVPSSSEGVDSGLQGEGKEERTTGGVLAQDSDAGDRHSVMSPGGNVNSSIVSMEYGQRLMAQKEDEKRDQDSGERTQDVSLDDVCLQKSASNLSATHSQIGQGINREDVVFPVKDAPQDSNEPQQRDASTLQPPKKTVQLHTQPSSKSDVEATDDERKSYSSRSDGKTPETPPSPRKTKESIMLQAEQLLNWVNVKSKASQSKDPEINRMMDQVMHSLEDEEDPAPKARALDTVLVLDTSDSVVNTHLDELKTVAHTFIDGIEEIVDTMNLEENLAVIQMGDRAWVRQHLTNDYARVRDVIDEMTPDSEEMKTGGRTPIFQALMVCLGAIEGRGGVVNVAGCHRVRPRIIFFSDGRPTDEATEHGSDVQSNVNEVKFALVQLISEFASKKHKTTPTPIFWVPVGKDPDHPFLKSLAALSGGKVVEPGKVNELCRYYKVQETIGCVFKMVKKHTDVYQTDQQMKSIIEALAGNLEEEEKNYIMEEVRKKQKEPDSEPGEADDFDNVFEDKELVESGSLPPLGTRVVRGKDWKWNNQDTEGPGTVIQHRKKRDSWLHIMWDNGTHNAYRYGDGDFYDVKITQDYPRQIGSSELIEIGVVVRRGDDWKDGEEDGNETGVVIRKRKDGKVKVRWANGHIGKYRFGADGKFEVRVVDPPEAAPHQQAEEAAAAQREPEELQGAVGGYDPSEGESRRVWYWKDGSTKEWHMYSHTDQEKLKQAYARRKDGSCVINREGKNRRVLFKTNQEKTVDKGLMHEVDSKIMSEREYRRRQGLDSDDHEREQPLAASVGHEFMLGKGAEPSFRMPPGKDWKVKSPPPGQEWKGESSSDSGHGKSSFPQQQSKPQIPELRTQTRHQEKHEERGDGAVSDDATSKHMPRNVRDADPTRQEQS</sequence>
<feature type="compositionally biased region" description="Low complexity" evidence="1">
    <location>
        <begin position="904"/>
        <end position="917"/>
    </location>
</feature>
<evidence type="ECO:0000313" key="6">
    <source>
        <dbReference type="Proteomes" id="UP001519460"/>
    </source>
</evidence>
<keyword evidence="6" id="KW-1185">Reference proteome</keyword>
<feature type="compositionally biased region" description="Low complexity" evidence="1">
    <location>
        <begin position="1070"/>
        <end position="1090"/>
    </location>
</feature>
<reference evidence="5 6" key="1">
    <citation type="journal article" date="2023" name="Sci. Data">
        <title>Genome assembly of the Korean intertidal mud-creeper Batillaria attramentaria.</title>
        <authorList>
            <person name="Patra A.K."/>
            <person name="Ho P.T."/>
            <person name="Jun S."/>
            <person name="Lee S.J."/>
            <person name="Kim Y."/>
            <person name="Won Y.J."/>
        </authorList>
    </citation>
    <scope>NUCLEOTIDE SEQUENCE [LARGE SCALE GENOMIC DNA]</scope>
    <source>
        <strain evidence="5">Wonlab-2016</strain>
    </source>
</reference>
<dbReference type="EMBL" id="JACVVK020000241">
    <property type="protein sequence ID" value="KAK7482638.1"/>
    <property type="molecule type" value="Genomic_DNA"/>
</dbReference>
<feature type="domain" description="WWE" evidence="3">
    <location>
        <begin position="926"/>
        <end position="1015"/>
    </location>
</feature>
<feature type="region of interest" description="Disordered" evidence="1">
    <location>
        <begin position="1033"/>
        <end position="1136"/>
    </location>
</feature>
<comment type="caution">
    <text evidence="5">The sequence shown here is derived from an EMBL/GenBank/DDBJ whole genome shotgun (WGS) entry which is preliminary data.</text>
</comment>
<dbReference type="Pfam" id="PF06701">
    <property type="entry name" value="MIB_HERC2"/>
    <property type="match status" value="1"/>
</dbReference>
<dbReference type="Pfam" id="PF13519">
    <property type="entry name" value="VWA_2"/>
    <property type="match status" value="1"/>
</dbReference>
<dbReference type="InterPro" id="IPR036465">
    <property type="entry name" value="vWFA_dom_sf"/>
</dbReference>
<protein>
    <recommendedName>
        <fullName evidence="7">VWFA domain-containing protein</fullName>
    </recommendedName>
</protein>
<feature type="domain" description="MIB/HERC2" evidence="4">
    <location>
        <begin position="832"/>
        <end position="902"/>
    </location>
</feature>
<feature type="compositionally biased region" description="Basic and acidic residues" evidence="1">
    <location>
        <begin position="1099"/>
        <end position="1109"/>
    </location>
</feature>
<organism evidence="5 6">
    <name type="scientific">Batillaria attramentaria</name>
    <dbReference type="NCBI Taxonomy" id="370345"/>
    <lineage>
        <taxon>Eukaryota</taxon>
        <taxon>Metazoa</taxon>
        <taxon>Spiralia</taxon>
        <taxon>Lophotrochozoa</taxon>
        <taxon>Mollusca</taxon>
        <taxon>Gastropoda</taxon>
        <taxon>Caenogastropoda</taxon>
        <taxon>Sorbeoconcha</taxon>
        <taxon>Cerithioidea</taxon>
        <taxon>Batillariidae</taxon>
        <taxon>Batillaria</taxon>
    </lineage>
</organism>
<name>A0ABD0K6Y1_9CAEN</name>
<evidence type="ECO:0000259" key="3">
    <source>
        <dbReference type="PROSITE" id="PS50918"/>
    </source>
</evidence>
<evidence type="ECO:0000259" key="2">
    <source>
        <dbReference type="PROSITE" id="PS50234"/>
    </source>
</evidence>
<feature type="compositionally biased region" description="Basic and acidic residues" evidence="1">
    <location>
        <begin position="403"/>
        <end position="416"/>
    </location>
</feature>
<dbReference type="PROSITE" id="PS50234">
    <property type="entry name" value="VWFA"/>
    <property type="match status" value="1"/>
</dbReference>
<dbReference type="InterPro" id="IPR010606">
    <property type="entry name" value="Mib_Herc2"/>
</dbReference>
<dbReference type="CDD" id="cd00198">
    <property type="entry name" value="vWFA"/>
    <property type="match status" value="1"/>
</dbReference>
<accession>A0ABD0K6Y1</accession>
<dbReference type="SUPFAM" id="SSF117839">
    <property type="entry name" value="WWE domain"/>
    <property type="match status" value="1"/>
</dbReference>
<dbReference type="SMART" id="SM00327">
    <property type="entry name" value="VWA"/>
    <property type="match status" value="1"/>
</dbReference>
<feature type="region of interest" description="Disordered" evidence="1">
    <location>
        <begin position="207"/>
        <end position="331"/>
    </location>
</feature>
<dbReference type="InterPro" id="IPR002035">
    <property type="entry name" value="VWF_A"/>
</dbReference>
<dbReference type="PROSITE" id="PS50918">
    <property type="entry name" value="WWE"/>
    <property type="match status" value="1"/>
</dbReference>
<feature type="compositionally biased region" description="Basic and acidic residues" evidence="1">
    <location>
        <begin position="1124"/>
        <end position="1136"/>
    </location>
</feature>
<feature type="region of interest" description="Disordered" evidence="1">
    <location>
        <begin position="904"/>
        <end position="935"/>
    </location>
</feature>
<feature type="domain" description="VWFA" evidence="2">
    <location>
        <begin position="480"/>
        <end position="690"/>
    </location>
</feature>
<feature type="domain" description="MIB/HERC2" evidence="4">
    <location>
        <begin position="757"/>
        <end position="830"/>
    </location>
</feature>
<gene>
    <name evidence="5" type="ORF">BaRGS_00026137</name>
</gene>
<feature type="region of interest" description="Disordered" evidence="1">
    <location>
        <begin position="1008"/>
        <end position="1027"/>
    </location>
</feature>
<proteinExistence type="predicted"/>
<feature type="compositionally biased region" description="Low complexity" evidence="1">
    <location>
        <begin position="228"/>
        <end position="255"/>
    </location>
</feature>
<feature type="compositionally biased region" description="Polar residues" evidence="1">
    <location>
        <begin position="366"/>
        <end position="380"/>
    </location>
</feature>
<dbReference type="InterPro" id="IPR037252">
    <property type="entry name" value="Mib_Herc2_sf"/>
</dbReference>
<evidence type="ECO:0008006" key="7">
    <source>
        <dbReference type="Google" id="ProtNLM"/>
    </source>
</evidence>
<dbReference type="InterPro" id="IPR004170">
    <property type="entry name" value="WWE_dom"/>
</dbReference>
<dbReference type="Gene3D" id="2.30.30.40">
    <property type="entry name" value="SH3 Domains"/>
    <property type="match status" value="2"/>
</dbReference>
<feature type="compositionally biased region" description="Basic and acidic residues" evidence="1">
    <location>
        <begin position="309"/>
        <end position="325"/>
    </location>
</feature>
<dbReference type="InterPro" id="IPR037197">
    <property type="entry name" value="WWE_dom_sf"/>
</dbReference>
<evidence type="ECO:0000313" key="5">
    <source>
        <dbReference type="EMBL" id="KAK7482638.1"/>
    </source>
</evidence>
<dbReference type="PROSITE" id="PS51416">
    <property type="entry name" value="MIB_HERC2"/>
    <property type="match status" value="2"/>
</dbReference>
<dbReference type="SUPFAM" id="SSF53300">
    <property type="entry name" value="vWA-like"/>
    <property type="match status" value="1"/>
</dbReference>
<evidence type="ECO:0000259" key="4">
    <source>
        <dbReference type="PROSITE" id="PS51416"/>
    </source>
</evidence>